<reference evidence="2" key="1">
    <citation type="submission" date="2018-11" db="EMBL/GenBank/DDBJ databases">
        <authorList>
            <consortium name="Pathogen Informatics"/>
        </authorList>
    </citation>
    <scope>NUCLEOTIDE SEQUENCE</scope>
</reference>
<proteinExistence type="predicted"/>
<evidence type="ECO:0000313" key="2">
    <source>
        <dbReference type="EMBL" id="VEL33450.1"/>
    </source>
</evidence>
<keyword evidence="3" id="KW-1185">Reference proteome</keyword>
<dbReference type="Proteomes" id="UP000784294">
    <property type="component" value="Unassembled WGS sequence"/>
</dbReference>
<name>A0A448XCG4_9PLAT</name>
<evidence type="ECO:0000313" key="3">
    <source>
        <dbReference type="Proteomes" id="UP000784294"/>
    </source>
</evidence>
<gene>
    <name evidence="2" type="ORF">PXEA_LOCUS26890</name>
</gene>
<comment type="caution">
    <text evidence="2">The sequence shown here is derived from an EMBL/GenBank/DDBJ whole genome shotgun (WGS) entry which is preliminary data.</text>
</comment>
<protein>
    <submittedName>
        <fullName evidence="2">Uncharacterized protein</fullName>
    </submittedName>
</protein>
<sequence>MGPPRSHLLRPHYQQSCPPHLPSHHAPWRRVASDETEAAKLERLVTRSTLRQASLLKAVKTRASNCISYTSFMYCHECACLPSSVVVPLCVDMGMTSAVGVSCRRPPDDCGGGKSRPH</sequence>
<organism evidence="2 3">
    <name type="scientific">Protopolystoma xenopodis</name>
    <dbReference type="NCBI Taxonomy" id="117903"/>
    <lineage>
        <taxon>Eukaryota</taxon>
        <taxon>Metazoa</taxon>
        <taxon>Spiralia</taxon>
        <taxon>Lophotrochozoa</taxon>
        <taxon>Platyhelminthes</taxon>
        <taxon>Monogenea</taxon>
        <taxon>Polyopisthocotylea</taxon>
        <taxon>Polystomatidea</taxon>
        <taxon>Polystomatidae</taxon>
        <taxon>Protopolystoma</taxon>
    </lineage>
</organism>
<dbReference type="EMBL" id="CAAALY010245790">
    <property type="protein sequence ID" value="VEL33450.1"/>
    <property type="molecule type" value="Genomic_DNA"/>
</dbReference>
<dbReference type="AlphaFoldDB" id="A0A448XCG4"/>
<accession>A0A448XCG4</accession>
<evidence type="ECO:0000256" key="1">
    <source>
        <dbReference type="SAM" id="MobiDB-lite"/>
    </source>
</evidence>
<feature type="region of interest" description="Disordered" evidence="1">
    <location>
        <begin position="1"/>
        <end position="29"/>
    </location>
</feature>